<keyword evidence="1" id="KW-0472">Membrane</keyword>
<dbReference type="AlphaFoldDB" id="A0A372GFK6"/>
<evidence type="ECO:0000313" key="3">
    <source>
        <dbReference type="Proteomes" id="UP000262882"/>
    </source>
</evidence>
<keyword evidence="1" id="KW-0812">Transmembrane</keyword>
<proteinExistence type="predicted"/>
<feature type="transmembrane region" description="Helical" evidence="1">
    <location>
        <begin position="53"/>
        <end position="75"/>
    </location>
</feature>
<evidence type="ECO:0000256" key="1">
    <source>
        <dbReference type="SAM" id="Phobius"/>
    </source>
</evidence>
<keyword evidence="3" id="KW-1185">Reference proteome</keyword>
<reference evidence="2 3" key="1">
    <citation type="submission" date="2018-08" db="EMBL/GenBank/DDBJ databases">
        <title>Actinomadura spongicola sp. nov., isolated from marine sponge Leucetta chagosensis.</title>
        <authorList>
            <person name="Li L."/>
            <person name="Lin H.W."/>
        </authorList>
    </citation>
    <scope>NUCLEOTIDE SEQUENCE [LARGE SCALE GENOMIC DNA]</scope>
    <source>
        <strain evidence="2 3">LHW52907</strain>
    </source>
</reference>
<accession>A0A372GFK6</accession>
<keyword evidence="1" id="KW-1133">Transmembrane helix</keyword>
<evidence type="ECO:0000313" key="2">
    <source>
        <dbReference type="EMBL" id="RFS84147.1"/>
    </source>
</evidence>
<name>A0A372GFK6_9ACTN</name>
<dbReference type="EMBL" id="QVNQ01000005">
    <property type="protein sequence ID" value="RFS84147.1"/>
    <property type="molecule type" value="Genomic_DNA"/>
</dbReference>
<feature type="transmembrane region" description="Helical" evidence="1">
    <location>
        <begin position="21"/>
        <end position="47"/>
    </location>
</feature>
<sequence length="85" mass="9962">MRPARLHQQRRCITFPSPLNDLWYQAQLGCLYVIGTLALVALCLWLLAKLFLLAWPFLVVGLVAFIGFKAAWWYFRQHRRRTAGE</sequence>
<dbReference type="Proteomes" id="UP000262882">
    <property type="component" value="Unassembled WGS sequence"/>
</dbReference>
<comment type="caution">
    <text evidence="2">The sequence shown here is derived from an EMBL/GenBank/DDBJ whole genome shotgun (WGS) entry which is preliminary data.</text>
</comment>
<organism evidence="2 3">
    <name type="scientific">Actinomadura spongiicola</name>
    <dbReference type="NCBI Taxonomy" id="2303421"/>
    <lineage>
        <taxon>Bacteria</taxon>
        <taxon>Bacillati</taxon>
        <taxon>Actinomycetota</taxon>
        <taxon>Actinomycetes</taxon>
        <taxon>Streptosporangiales</taxon>
        <taxon>Thermomonosporaceae</taxon>
        <taxon>Actinomadura</taxon>
    </lineage>
</organism>
<gene>
    <name evidence="2" type="ORF">D0T12_18490</name>
</gene>
<protein>
    <submittedName>
        <fullName evidence="2">Uncharacterized protein</fullName>
    </submittedName>
</protein>